<comment type="function">
    <text evidence="2">Nitronate monooxygenase that uses molecular oxygen to catalyze the oxidative denitrification of alkyl nitronates. Acts on propionate 3-nitronate (P3N), the presumed physiological substrate. Probably functions in the detoxification of P3N, a metabolic poison produced by plants and fungi as a defense mechanism.</text>
</comment>
<evidence type="ECO:0000256" key="4">
    <source>
        <dbReference type="ARBA" id="ARBA00013457"/>
    </source>
</evidence>
<evidence type="ECO:0000256" key="8">
    <source>
        <dbReference type="ARBA" id="ARBA00022741"/>
    </source>
</evidence>
<sequence length="355" mass="38845">MLSTRVTKRLGIRYPIIQAGMAGGTTTPELVAAVSEAGGLGTLGAGYMSPDRMREAIRAIRKRTDRPFAVNLFIPEPFEEDRDRIEKAQRRLDRFRREMCLPASPDPGKYRESFEEQISVVLEERVPVFSFTFGVLPSEWVERLKGQGTVLIGTATTVEEGAILEASGVDMVVAQGSEAGGHRGTFTGSAAKGMVGLMSLVPQMVDRIRIPVIAAGGIMDGRGLAASLMLGAEGVQMGTAFLTCRESGANSVYRDAVRKGRDDGTVLTRSFSGKYARGLRNRFVSEMEKYEEEWPDYPVQNALTRDIRREAARRGNPDLMSLWAGQSASLSRSLPAGELVRNVVREAQDLLQGKR</sequence>
<evidence type="ECO:0000313" key="13">
    <source>
        <dbReference type="EMBL" id="SFG39141.1"/>
    </source>
</evidence>
<dbReference type="GO" id="GO:0018580">
    <property type="term" value="F:nitronate monooxygenase activity"/>
    <property type="evidence" value="ECO:0007669"/>
    <property type="project" value="InterPro"/>
</dbReference>
<keyword evidence="14" id="KW-1185">Reference proteome</keyword>
<gene>
    <name evidence="13" type="ORF">SAMN04488025_13038</name>
</gene>
<keyword evidence="7" id="KW-0288">FMN</keyword>
<organism evidence="13 14">
    <name type="scientific">Planifilum fulgidum</name>
    <dbReference type="NCBI Taxonomy" id="201973"/>
    <lineage>
        <taxon>Bacteria</taxon>
        <taxon>Bacillati</taxon>
        <taxon>Bacillota</taxon>
        <taxon>Bacilli</taxon>
        <taxon>Bacillales</taxon>
        <taxon>Thermoactinomycetaceae</taxon>
        <taxon>Planifilum</taxon>
    </lineage>
</organism>
<comment type="catalytic activity">
    <reaction evidence="12">
        <text>3 propionate 3-nitronate + 3 O2 + H2O = 3 3-oxopropanoate + 2 nitrate + nitrite + H2O2 + 3 H(+)</text>
        <dbReference type="Rhea" id="RHEA:57332"/>
        <dbReference type="ChEBI" id="CHEBI:15377"/>
        <dbReference type="ChEBI" id="CHEBI:15378"/>
        <dbReference type="ChEBI" id="CHEBI:15379"/>
        <dbReference type="ChEBI" id="CHEBI:16240"/>
        <dbReference type="ChEBI" id="CHEBI:16301"/>
        <dbReference type="ChEBI" id="CHEBI:17632"/>
        <dbReference type="ChEBI" id="CHEBI:33190"/>
        <dbReference type="ChEBI" id="CHEBI:136067"/>
    </reaction>
</comment>
<name>A0A1I2RMU1_9BACL</name>
<dbReference type="CDD" id="cd04730">
    <property type="entry name" value="NPD_like"/>
    <property type="match status" value="1"/>
</dbReference>
<comment type="similarity">
    <text evidence="3">Belongs to the nitronate monooxygenase family. NMO class I subfamily.</text>
</comment>
<keyword evidence="10 13" id="KW-0503">Monooxygenase</keyword>
<dbReference type="SUPFAM" id="SSF51412">
    <property type="entry name" value="Inosine monophosphate dehydrogenase (IMPDH)"/>
    <property type="match status" value="1"/>
</dbReference>
<dbReference type="RefSeq" id="WP_092040373.1">
    <property type="nucleotide sequence ID" value="NZ_FOOK01000030.1"/>
</dbReference>
<evidence type="ECO:0000256" key="11">
    <source>
        <dbReference type="ARBA" id="ARBA00031155"/>
    </source>
</evidence>
<keyword evidence="8" id="KW-0547">Nucleotide-binding</keyword>
<keyword evidence="9" id="KW-0560">Oxidoreductase</keyword>
<proteinExistence type="inferred from homology"/>
<dbReference type="OrthoDB" id="9778912at2"/>
<dbReference type="GO" id="GO:0000166">
    <property type="term" value="F:nucleotide binding"/>
    <property type="evidence" value="ECO:0007669"/>
    <property type="project" value="UniProtKB-KW"/>
</dbReference>
<dbReference type="FunFam" id="3.20.20.70:FF:000154">
    <property type="entry name" value="Probable nitronate monooxygenase"/>
    <property type="match status" value="1"/>
</dbReference>
<dbReference type="PANTHER" id="PTHR42747">
    <property type="entry name" value="NITRONATE MONOOXYGENASE-RELATED"/>
    <property type="match status" value="1"/>
</dbReference>
<reference evidence="13 14" key="1">
    <citation type="submission" date="2016-10" db="EMBL/GenBank/DDBJ databases">
        <authorList>
            <person name="de Groot N.N."/>
        </authorList>
    </citation>
    <scope>NUCLEOTIDE SEQUENCE [LARGE SCALE GENOMIC DNA]</scope>
    <source>
        <strain evidence="13 14">DSM 44945</strain>
    </source>
</reference>
<evidence type="ECO:0000256" key="5">
    <source>
        <dbReference type="ARBA" id="ARBA00022575"/>
    </source>
</evidence>
<evidence type="ECO:0000256" key="9">
    <source>
        <dbReference type="ARBA" id="ARBA00023002"/>
    </source>
</evidence>
<evidence type="ECO:0000313" key="14">
    <source>
        <dbReference type="Proteomes" id="UP000198661"/>
    </source>
</evidence>
<dbReference type="InterPro" id="IPR013785">
    <property type="entry name" value="Aldolase_TIM"/>
</dbReference>
<dbReference type="GO" id="GO:0009636">
    <property type="term" value="P:response to toxic substance"/>
    <property type="evidence" value="ECO:0007669"/>
    <property type="project" value="UniProtKB-KW"/>
</dbReference>
<dbReference type="EMBL" id="FOOK01000030">
    <property type="protein sequence ID" value="SFG39141.1"/>
    <property type="molecule type" value="Genomic_DNA"/>
</dbReference>
<evidence type="ECO:0000256" key="2">
    <source>
        <dbReference type="ARBA" id="ARBA00003535"/>
    </source>
</evidence>
<dbReference type="AlphaFoldDB" id="A0A1I2RMU1"/>
<evidence type="ECO:0000256" key="6">
    <source>
        <dbReference type="ARBA" id="ARBA00022630"/>
    </source>
</evidence>
<dbReference type="Gene3D" id="3.20.20.70">
    <property type="entry name" value="Aldolase class I"/>
    <property type="match status" value="1"/>
</dbReference>
<accession>A0A1I2RMU1</accession>
<protein>
    <recommendedName>
        <fullName evidence="4">Probable nitronate monooxygenase</fullName>
    </recommendedName>
    <alternativeName>
        <fullName evidence="11">Propionate 3-nitronate monooxygenase</fullName>
    </alternativeName>
</protein>
<dbReference type="Pfam" id="PF03060">
    <property type="entry name" value="NMO"/>
    <property type="match status" value="1"/>
</dbReference>
<evidence type="ECO:0000256" key="12">
    <source>
        <dbReference type="ARBA" id="ARBA00049401"/>
    </source>
</evidence>
<evidence type="ECO:0000256" key="7">
    <source>
        <dbReference type="ARBA" id="ARBA00022643"/>
    </source>
</evidence>
<dbReference type="Proteomes" id="UP000198661">
    <property type="component" value="Unassembled WGS sequence"/>
</dbReference>
<evidence type="ECO:0000256" key="3">
    <source>
        <dbReference type="ARBA" id="ARBA00009881"/>
    </source>
</evidence>
<evidence type="ECO:0000256" key="10">
    <source>
        <dbReference type="ARBA" id="ARBA00023033"/>
    </source>
</evidence>
<dbReference type="STRING" id="201973.SAMN04488025_13038"/>
<dbReference type="PANTHER" id="PTHR42747:SF3">
    <property type="entry name" value="NITRONATE MONOOXYGENASE-RELATED"/>
    <property type="match status" value="1"/>
</dbReference>
<comment type="cofactor">
    <cofactor evidence="1">
        <name>FMN</name>
        <dbReference type="ChEBI" id="CHEBI:58210"/>
    </cofactor>
</comment>
<keyword evidence="6" id="KW-0285">Flavoprotein</keyword>
<keyword evidence="5" id="KW-0216">Detoxification</keyword>
<evidence type="ECO:0000256" key="1">
    <source>
        <dbReference type="ARBA" id="ARBA00001917"/>
    </source>
</evidence>
<dbReference type="InterPro" id="IPR004136">
    <property type="entry name" value="NMO"/>
</dbReference>